<gene>
    <name evidence="7" type="ORF">SCARUB_04442</name>
</gene>
<accession>A0A1E3X492</accession>
<dbReference type="EMBL" id="MAYW01000223">
    <property type="protein sequence ID" value="ODS30445.1"/>
    <property type="molecule type" value="Genomic_DNA"/>
</dbReference>
<dbReference type="GO" id="GO:0005886">
    <property type="term" value="C:plasma membrane"/>
    <property type="evidence" value="ECO:0007669"/>
    <property type="project" value="UniProtKB-SubCell"/>
</dbReference>
<evidence type="ECO:0000256" key="4">
    <source>
        <dbReference type="ARBA" id="ARBA00022989"/>
    </source>
</evidence>
<sequence>MINKRKFKILLLIAGSAIFFGLIYKVGPSNLYYHLSILKWKILLLLLPYTLVFALDTLGWKYSFTKVKISFKDLFLIRLAGESINWTIPSANFAGEPMKAYFLKKHNISIVDGMTSVVISKTILIISQIIFVMIGVAFYLFKLNVSGSRLVSSIAIILLGIPIIMFIFFIQKQGLFAFLLKLLRMFRIRIRFIEEREESLRELDKNIYQFYSYNKKKAFYAFVYCFLGWVAGLIEVFLILYLLDIPIDTVSTYIIESLSTAARGITSFIPGSVGGQEGGIIAIFVSLKLSAGVALTFGILRRFRELIWIGAGLFVLSKLEWAIAEPATEE</sequence>
<feature type="transmembrane region" description="Helical" evidence="6">
    <location>
        <begin position="280"/>
        <end position="299"/>
    </location>
</feature>
<name>A0A1E3X492_9BACT</name>
<keyword evidence="2" id="KW-1003">Cell membrane</keyword>
<dbReference type="AlphaFoldDB" id="A0A1E3X492"/>
<dbReference type="InterPro" id="IPR022791">
    <property type="entry name" value="L-PG_synthase/AglD"/>
</dbReference>
<evidence type="ECO:0000256" key="6">
    <source>
        <dbReference type="SAM" id="Phobius"/>
    </source>
</evidence>
<comment type="subcellular location">
    <subcellularLocation>
        <location evidence="1">Cell membrane</location>
        <topology evidence="1">Multi-pass membrane protein</topology>
    </subcellularLocation>
</comment>
<organism evidence="7 8">
    <name type="scientific">Candidatus Scalindua rubra</name>
    <dbReference type="NCBI Taxonomy" id="1872076"/>
    <lineage>
        <taxon>Bacteria</taxon>
        <taxon>Pseudomonadati</taxon>
        <taxon>Planctomycetota</taxon>
        <taxon>Candidatus Brocadiia</taxon>
        <taxon>Candidatus Brocadiales</taxon>
        <taxon>Candidatus Scalinduaceae</taxon>
        <taxon>Candidatus Scalindua</taxon>
    </lineage>
</organism>
<dbReference type="NCBIfam" id="TIGR00374">
    <property type="entry name" value="flippase-like domain"/>
    <property type="match status" value="1"/>
</dbReference>
<keyword evidence="3 6" id="KW-0812">Transmembrane</keyword>
<feature type="transmembrane region" description="Helical" evidence="6">
    <location>
        <begin position="7"/>
        <end position="26"/>
    </location>
</feature>
<protein>
    <submittedName>
        <fullName evidence="7">Uncharacterized protein</fullName>
    </submittedName>
</protein>
<dbReference type="PANTHER" id="PTHR39087:SF2">
    <property type="entry name" value="UPF0104 MEMBRANE PROTEIN MJ1595"/>
    <property type="match status" value="1"/>
</dbReference>
<keyword evidence="5 6" id="KW-0472">Membrane</keyword>
<dbReference type="PANTHER" id="PTHR39087">
    <property type="entry name" value="UPF0104 MEMBRANE PROTEIN MJ1595"/>
    <property type="match status" value="1"/>
</dbReference>
<evidence type="ECO:0000313" key="7">
    <source>
        <dbReference type="EMBL" id="ODS30445.1"/>
    </source>
</evidence>
<evidence type="ECO:0000313" key="8">
    <source>
        <dbReference type="Proteomes" id="UP000094056"/>
    </source>
</evidence>
<proteinExistence type="predicted"/>
<dbReference type="Proteomes" id="UP000094056">
    <property type="component" value="Unassembled WGS sequence"/>
</dbReference>
<keyword evidence="4 6" id="KW-1133">Transmembrane helix</keyword>
<feature type="transmembrane region" description="Helical" evidence="6">
    <location>
        <begin position="218"/>
        <end position="243"/>
    </location>
</feature>
<evidence type="ECO:0000256" key="2">
    <source>
        <dbReference type="ARBA" id="ARBA00022475"/>
    </source>
</evidence>
<evidence type="ECO:0000256" key="1">
    <source>
        <dbReference type="ARBA" id="ARBA00004651"/>
    </source>
</evidence>
<feature type="transmembrane region" description="Helical" evidence="6">
    <location>
        <begin position="38"/>
        <end position="58"/>
    </location>
</feature>
<evidence type="ECO:0000256" key="3">
    <source>
        <dbReference type="ARBA" id="ARBA00022692"/>
    </source>
</evidence>
<evidence type="ECO:0000256" key="5">
    <source>
        <dbReference type="ARBA" id="ARBA00023136"/>
    </source>
</evidence>
<feature type="transmembrane region" description="Helical" evidence="6">
    <location>
        <begin position="153"/>
        <end position="180"/>
    </location>
</feature>
<dbReference type="Pfam" id="PF03706">
    <property type="entry name" value="LPG_synthase_TM"/>
    <property type="match status" value="1"/>
</dbReference>
<feature type="transmembrane region" description="Helical" evidence="6">
    <location>
        <begin position="123"/>
        <end position="141"/>
    </location>
</feature>
<reference evidence="7 8" key="1">
    <citation type="submission" date="2016-07" db="EMBL/GenBank/DDBJ databases">
        <title>Draft genome of Scalindua rubra, obtained from a brine-seawater interface in the Red Sea, sheds light on salt adaptation in anammox bacteria.</title>
        <authorList>
            <person name="Speth D.R."/>
            <person name="Lagkouvardos I."/>
            <person name="Wang Y."/>
            <person name="Qian P.-Y."/>
            <person name="Dutilh B.E."/>
            <person name="Jetten M.S."/>
        </authorList>
    </citation>
    <scope>NUCLEOTIDE SEQUENCE [LARGE SCALE GENOMIC DNA]</scope>
    <source>
        <strain evidence="7">BSI-1</strain>
    </source>
</reference>
<comment type="caution">
    <text evidence="7">The sequence shown here is derived from an EMBL/GenBank/DDBJ whole genome shotgun (WGS) entry which is preliminary data.</text>
</comment>